<evidence type="ECO:0000256" key="2">
    <source>
        <dbReference type="ARBA" id="ARBA00022448"/>
    </source>
</evidence>
<proteinExistence type="inferred from homology"/>
<dbReference type="SUPFAM" id="SSF161098">
    <property type="entry name" value="MetI-like"/>
    <property type="match status" value="1"/>
</dbReference>
<evidence type="ECO:0000313" key="10">
    <source>
        <dbReference type="Proteomes" id="UP000217257"/>
    </source>
</evidence>
<sequence>MNSSRKRPGLPWPCAVGVVVLLLWHASVKLTGTKVLPTPLEVLLGVRELALRGHLVPYVRDSLVRVLSGYALAVFLGLPTGLVMGLYPLTARVAGPVLQVLRPISPLAWSPVAILLFGVANTATVFLIFLSSLFPIVTYTMEAVQRVPGIYLRVGNNFGLGRWALLRRVILPACLPYALTGLRLALGVAWLVVVAAEMMGTDSGLGYLIIDARNAGKRYDLVVAGMLLIGVIGLGLDGLMRRIERARSVRWAFHRES</sequence>
<evidence type="ECO:0000259" key="8">
    <source>
        <dbReference type="PROSITE" id="PS50928"/>
    </source>
</evidence>
<dbReference type="KEGG" id="cfus:CYFUS_004359"/>
<dbReference type="PANTHER" id="PTHR30151:SF0">
    <property type="entry name" value="ABC TRANSPORTER PERMEASE PROTEIN MJ0413-RELATED"/>
    <property type="match status" value="1"/>
</dbReference>
<organism evidence="9 10">
    <name type="scientific">Cystobacter fuscus</name>
    <dbReference type="NCBI Taxonomy" id="43"/>
    <lineage>
        <taxon>Bacteria</taxon>
        <taxon>Pseudomonadati</taxon>
        <taxon>Myxococcota</taxon>
        <taxon>Myxococcia</taxon>
        <taxon>Myxococcales</taxon>
        <taxon>Cystobacterineae</taxon>
        <taxon>Archangiaceae</taxon>
        <taxon>Cystobacter</taxon>
    </lineage>
</organism>
<dbReference type="RefSeq" id="WP_095987022.1">
    <property type="nucleotide sequence ID" value="NZ_CP022098.1"/>
</dbReference>
<feature type="transmembrane region" description="Helical" evidence="7">
    <location>
        <begin position="107"/>
        <end position="130"/>
    </location>
</feature>
<keyword evidence="2 7" id="KW-0813">Transport</keyword>
<evidence type="ECO:0000256" key="7">
    <source>
        <dbReference type="RuleBase" id="RU363032"/>
    </source>
</evidence>
<dbReference type="PANTHER" id="PTHR30151">
    <property type="entry name" value="ALKANE SULFONATE ABC TRANSPORTER-RELATED, MEMBRANE SUBUNIT"/>
    <property type="match status" value="1"/>
</dbReference>
<dbReference type="GO" id="GO:0042918">
    <property type="term" value="P:alkanesulfonate transmembrane transport"/>
    <property type="evidence" value="ECO:0007669"/>
    <property type="project" value="UniProtKB-ARBA"/>
</dbReference>
<feature type="transmembrane region" description="Helical" evidence="7">
    <location>
        <begin position="182"/>
        <end position="201"/>
    </location>
</feature>
<dbReference type="Pfam" id="PF00528">
    <property type="entry name" value="BPD_transp_1"/>
    <property type="match status" value="1"/>
</dbReference>
<comment type="similarity">
    <text evidence="7">Belongs to the binding-protein-dependent transport system permease family.</text>
</comment>
<evidence type="ECO:0000256" key="5">
    <source>
        <dbReference type="ARBA" id="ARBA00022989"/>
    </source>
</evidence>
<feature type="transmembrane region" description="Helical" evidence="7">
    <location>
        <begin position="150"/>
        <end position="170"/>
    </location>
</feature>
<dbReference type="AlphaFoldDB" id="A0A250J625"/>
<comment type="subcellular location">
    <subcellularLocation>
        <location evidence="1 7">Cell membrane</location>
        <topology evidence="1 7">Multi-pass membrane protein</topology>
    </subcellularLocation>
</comment>
<evidence type="ECO:0000313" key="9">
    <source>
        <dbReference type="EMBL" id="ATB38922.1"/>
    </source>
</evidence>
<evidence type="ECO:0000256" key="1">
    <source>
        <dbReference type="ARBA" id="ARBA00004651"/>
    </source>
</evidence>
<accession>A0A250J625</accession>
<keyword evidence="4 7" id="KW-0812">Transmembrane</keyword>
<dbReference type="FunFam" id="1.10.3720.10:FF:000003">
    <property type="entry name" value="Aliphatic sulfonate ABC transporter permease"/>
    <property type="match status" value="1"/>
</dbReference>
<reference evidence="9 10" key="1">
    <citation type="submission" date="2017-06" db="EMBL/GenBank/DDBJ databases">
        <title>Sequencing and comparative analysis of myxobacterial genomes.</title>
        <authorList>
            <person name="Rupp O."/>
            <person name="Goesmann A."/>
            <person name="Sogaard-Andersen L."/>
        </authorList>
    </citation>
    <scope>NUCLEOTIDE SEQUENCE [LARGE SCALE GENOMIC DNA]</scope>
    <source>
        <strain evidence="9 10">DSM 52655</strain>
    </source>
</reference>
<name>A0A250J625_9BACT</name>
<keyword evidence="6 7" id="KW-0472">Membrane</keyword>
<dbReference type="CDD" id="cd06261">
    <property type="entry name" value="TM_PBP2"/>
    <property type="match status" value="1"/>
</dbReference>
<protein>
    <submittedName>
        <fullName evidence="9">Binding-protein-dependent transport systems inner membrane component</fullName>
    </submittedName>
</protein>
<feature type="domain" description="ABC transmembrane type-1" evidence="8">
    <location>
        <begin position="59"/>
        <end position="240"/>
    </location>
</feature>
<keyword evidence="5 7" id="KW-1133">Transmembrane helix</keyword>
<dbReference type="Proteomes" id="UP000217257">
    <property type="component" value="Chromosome"/>
</dbReference>
<evidence type="ECO:0000256" key="3">
    <source>
        <dbReference type="ARBA" id="ARBA00022475"/>
    </source>
</evidence>
<dbReference type="EMBL" id="CP022098">
    <property type="protein sequence ID" value="ATB38922.1"/>
    <property type="molecule type" value="Genomic_DNA"/>
</dbReference>
<dbReference type="InterPro" id="IPR000515">
    <property type="entry name" value="MetI-like"/>
</dbReference>
<dbReference type="PROSITE" id="PS50928">
    <property type="entry name" value="ABC_TM1"/>
    <property type="match status" value="1"/>
</dbReference>
<dbReference type="InterPro" id="IPR035906">
    <property type="entry name" value="MetI-like_sf"/>
</dbReference>
<dbReference type="GO" id="GO:0005886">
    <property type="term" value="C:plasma membrane"/>
    <property type="evidence" value="ECO:0007669"/>
    <property type="project" value="UniProtKB-SubCell"/>
</dbReference>
<evidence type="ECO:0000256" key="6">
    <source>
        <dbReference type="ARBA" id="ARBA00023136"/>
    </source>
</evidence>
<dbReference type="Gene3D" id="1.10.3720.10">
    <property type="entry name" value="MetI-like"/>
    <property type="match status" value="1"/>
</dbReference>
<feature type="transmembrane region" description="Helical" evidence="7">
    <location>
        <begin position="67"/>
        <end position="87"/>
    </location>
</feature>
<keyword evidence="3" id="KW-1003">Cell membrane</keyword>
<feature type="transmembrane region" description="Helical" evidence="7">
    <location>
        <begin position="221"/>
        <end position="240"/>
    </location>
</feature>
<evidence type="ECO:0000256" key="4">
    <source>
        <dbReference type="ARBA" id="ARBA00022692"/>
    </source>
</evidence>
<gene>
    <name evidence="9" type="ORF">CYFUS_004359</name>
</gene>